<evidence type="ECO:0000256" key="1">
    <source>
        <dbReference type="SAM" id="Phobius"/>
    </source>
</evidence>
<organism evidence="2 3">
    <name type="scientific">Megalodesulfovibrio gigas (strain ATCC 19364 / DSM 1382 / NCIMB 9332 / VKM B-1759)</name>
    <name type="common">Desulfovibrio gigas</name>
    <dbReference type="NCBI Taxonomy" id="1121448"/>
    <lineage>
        <taxon>Bacteria</taxon>
        <taxon>Pseudomonadati</taxon>
        <taxon>Thermodesulfobacteriota</taxon>
        <taxon>Desulfovibrionia</taxon>
        <taxon>Desulfovibrionales</taxon>
        <taxon>Desulfovibrionaceae</taxon>
        <taxon>Megalodesulfovibrio</taxon>
    </lineage>
</organism>
<dbReference type="Proteomes" id="UP000016587">
    <property type="component" value="Chromosome"/>
</dbReference>
<dbReference type="PANTHER" id="PTHR34703">
    <property type="entry name" value="ANTIPORTER SUBUNIT MNHG2-RELATED"/>
    <property type="match status" value="1"/>
</dbReference>
<dbReference type="RefSeq" id="WP_021761611.1">
    <property type="nucleotide sequence ID" value="NC_022444.1"/>
</dbReference>
<sequence length="122" mass="13100">MEQAIIIVCIALNVLGLVFYTGGTVGIIRFPDFYARLHAAGKLDSLGALMMLAGCAIFELQHVNLGTVLTALKIMLIIVFIFLASPTATHAIVDAGLASRHDFWSKRKGASTPADDTPQEEN</sequence>
<keyword evidence="1" id="KW-1133">Transmembrane helix</keyword>
<dbReference type="GO" id="GO:0015385">
    <property type="term" value="F:sodium:proton antiporter activity"/>
    <property type="evidence" value="ECO:0007669"/>
    <property type="project" value="TreeGrafter"/>
</dbReference>
<feature type="transmembrane region" description="Helical" evidence="1">
    <location>
        <begin position="74"/>
        <end position="98"/>
    </location>
</feature>
<feature type="transmembrane region" description="Helical" evidence="1">
    <location>
        <begin position="43"/>
        <end position="62"/>
    </location>
</feature>
<reference evidence="3" key="2">
    <citation type="submission" date="2013-07" db="EMBL/GenBank/DDBJ databases">
        <authorList>
            <person name="Morais-Silva F.O."/>
            <person name="Rezende A.M."/>
            <person name="Pimentel C."/>
            <person name="Resende D.M."/>
            <person name="Santos C.I."/>
            <person name="Clemente C."/>
            <person name="de Oliveira L.M."/>
            <person name="da Silva S.M."/>
            <person name="Costa D.A."/>
            <person name="Varela-Raposo A."/>
            <person name="Horacio E.C.A."/>
            <person name="Matos M."/>
            <person name="Flores O."/>
            <person name="Ruiz J.C."/>
            <person name="Rodrigues-Pousada C."/>
        </authorList>
    </citation>
    <scope>NUCLEOTIDE SEQUENCE [LARGE SCALE GENOMIC DNA]</scope>
    <source>
        <strain evidence="3">ATCC 19364 / DSM 1382 / NCIMB 9332 / VKM B-1759</strain>
    </source>
</reference>
<proteinExistence type="predicted"/>
<keyword evidence="3" id="KW-1185">Reference proteome</keyword>
<feature type="transmembrane region" description="Helical" evidence="1">
    <location>
        <begin position="6"/>
        <end position="31"/>
    </location>
</feature>
<dbReference type="KEGG" id="dgg:DGI_2845"/>
<accession>T2GE89</accession>
<dbReference type="OrthoDB" id="5346950at2"/>
<evidence type="ECO:0000313" key="3">
    <source>
        <dbReference type="Proteomes" id="UP000016587"/>
    </source>
</evidence>
<dbReference type="PATRIC" id="fig|1121448.10.peg.2807"/>
<dbReference type="NCBIfam" id="TIGR01300">
    <property type="entry name" value="CPA3_mnhG_phaG"/>
    <property type="match status" value="1"/>
</dbReference>
<dbReference type="STRING" id="1121448.DGI_2845"/>
<name>T2GE89_MEGG1</name>
<dbReference type="HOGENOM" id="CLU_121334_2_3_7"/>
<dbReference type="eggNOG" id="COG1320">
    <property type="taxonomic scope" value="Bacteria"/>
</dbReference>
<dbReference type="InterPro" id="IPR005133">
    <property type="entry name" value="PhaG_MnhG_YufB"/>
</dbReference>
<dbReference type="EMBL" id="CP006585">
    <property type="protein sequence ID" value="AGW14573.1"/>
    <property type="molecule type" value="Genomic_DNA"/>
</dbReference>
<dbReference type="AlphaFoldDB" id="T2GE89"/>
<reference evidence="2 3" key="1">
    <citation type="journal article" date="2013" name="J. Bacteriol.">
        <title>Roles of HynAB and Ech, the only two hydrogenases found in the model sulfate reducer Desulfovibrio gigas.</title>
        <authorList>
            <person name="Morais-Silva F.O."/>
            <person name="Santos C.I."/>
            <person name="Rodrigues R."/>
            <person name="Pereira I.A."/>
            <person name="Rodrigues-Pousada C."/>
        </authorList>
    </citation>
    <scope>NUCLEOTIDE SEQUENCE [LARGE SCALE GENOMIC DNA]</scope>
    <source>
        <strain evidence="3">ATCC 19364 / DSM 1382 / NCIMB 9332 / VKM B-1759</strain>
    </source>
</reference>
<keyword evidence="1" id="KW-0812">Transmembrane</keyword>
<dbReference type="PANTHER" id="PTHR34703:SF1">
    <property type="entry name" value="ANTIPORTER SUBUNIT MNHG2-RELATED"/>
    <property type="match status" value="1"/>
</dbReference>
<evidence type="ECO:0000313" key="2">
    <source>
        <dbReference type="EMBL" id="AGW14573.1"/>
    </source>
</evidence>
<dbReference type="Pfam" id="PF03334">
    <property type="entry name" value="PhaG_MnhG_YufB"/>
    <property type="match status" value="1"/>
</dbReference>
<keyword evidence="1" id="KW-0472">Membrane</keyword>
<gene>
    <name evidence="2" type="primary">mnhG</name>
    <name evidence="2" type="ORF">DGI_2845</name>
</gene>
<protein>
    <submittedName>
        <fullName evidence="2">Putative Na+/H+ antiporter subunit</fullName>
    </submittedName>
</protein>